<dbReference type="OrthoDB" id="9803065at2"/>
<protein>
    <submittedName>
        <fullName evidence="1">Cytochrome c biogenesis protein CcdA</fullName>
    </submittedName>
</protein>
<reference evidence="1 2" key="1">
    <citation type="journal article" date="2014" name="Genome Announc.">
        <title>Draft Genome Sequence of Propane- and Butane-Oxidizing Actinobacterium Rhodococcus ruber IEGM 231.</title>
        <authorList>
            <person name="Ivshina I.B."/>
            <person name="Kuyukina M.S."/>
            <person name="Krivoruchko A.V."/>
            <person name="Barbe V."/>
            <person name="Fischer C."/>
        </authorList>
    </citation>
    <scope>NUCLEOTIDE SEQUENCE [LARGE SCALE GENOMIC DNA]</scope>
</reference>
<dbReference type="RefSeq" id="WP_010592062.1">
    <property type="nucleotide sequence ID" value="NZ_CP024315.1"/>
</dbReference>
<dbReference type="PANTHER" id="PTHR31272">
    <property type="entry name" value="CYTOCHROME C-TYPE BIOGENESIS PROTEIN HI_1454-RELATED"/>
    <property type="match status" value="1"/>
</dbReference>
<dbReference type="GeneID" id="66837101"/>
<dbReference type="Proteomes" id="UP000042997">
    <property type="component" value="Unassembled WGS sequence"/>
</dbReference>
<dbReference type="EMBL" id="CCSD01000055">
    <property type="protein sequence ID" value="CDZ88814.1"/>
    <property type="molecule type" value="Genomic_DNA"/>
</dbReference>
<name>A0A098BJA2_9NOCA</name>
<gene>
    <name evidence="1" type="ORF">RHRU231_440008</name>
</gene>
<dbReference type="KEGG" id="rrz:CS378_08670"/>
<dbReference type="InterPro" id="IPR051790">
    <property type="entry name" value="Cytochrome_c-biogenesis_DsbD"/>
</dbReference>
<dbReference type="AlphaFoldDB" id="A0A098BJA2"/>
<organism evidence="1 2">
    <name type="scientific">Rhodococcus ruber</name>
    <dbReference type="NCBI Taxonomy" id="1830"/>
    <lineage>
        <taxon>Bacteria</taxon>
        <taxon>Bacillati</taxon>
        <taxon>Actinomycetota</taxon>
        <taxon>Actinomycetes</taxon>
        <taxon>Mycobacteriales</taxon>
        <taxon>Nocardiaceae</taxon>
        <taxon>Rhodococcus</taxon>
    </lineage>
</organism>
<accession>A0A098BJA2</accession>
<sequence>MGGAVVSSNPLVSEAVLAAGIGDTFQSVASSGPLLLALGACLLAGLVSFASPCVVPLVPGYLSYLAGVVGAEAPAVTAAEARGRTTTVRADGRLRVAGAAALFVAGFTVVFVLATASVFGAISALAVNRELLMRIGGVVTIVMGLVFVGLIPALQRDTRPEPRRISGLAGAPLLGGVFALGWTPCLGPTLAGVISLAAGTEGATAARGVALIVAYCLGLGLPFVVLALGSARALRGVGWLRAHARTVQLVGGFMLVAVGIALVTGAWDVFVSWIRDAFISEVTLPI</sequence>
<evidence type="ECO:0000313" key="2">
    <source>
        <dbReference type="Proteomes" id="UP000042997"/>
    </source>
</evidence>
<evidence type="ECO:0000313" key="1">
    <source>
        <dbReference type="EMBL" id="CDZ88814.1"/>
    </source>
</evidence>
<dbReference type="eggNOG" id="COG0785">
    <property type="taxonomic scope" value="Bacteria"/>
</dbReference>
<dbReference type="PANTHER" id="PTHR31272:SF4">
    <property type="entry name" value="CYTOCHROME C-TYPE BIOGENESIS PROTEIN HI_1454-RELATED"/>
    <property type="match status" value="1"/>
</dbReference>
<proteinExistence type="predicted"/>